<dbReference type="GO" id="GO:0009279">
    <property type="term" value="C:cell outer membrane"/>
    <property type="evidence" value="ECO:0007669"/>
    <property type="project" value="UniProtKB-SubCell"/>
</dbReference>
<keyword evidence="15" id="KW-0443">Lipid metabolism</keyword>
<keyword evidence="12" id="KW-0378">Hydrolase</keyword>
<dbReference type="AlphaFoldDB" id="A0A4Q0Y7U5"/>
<evidence type="ECO:0000313" key="21">
    <source>
        <dbReference type="EMBL" id="RXJ64661.1"/>
    </source>
</evidence>
<keyword evidence="16" id="KW-0472">Membrane</keyword>
<keyword evidence="9" id="KW-0812">Transmembrane</keyword>
<feature type="binding site" description="in dimeric form" evidence="20">
    <location>
        <position position="206"/>
    </location>
    <ligand>
        <name>Ca(2+)</name>
        <dbReference type="ChEBI" id="CHEBI:29108"/>
        <label>1</label>
    </ligand>
</feature>
<dbReference type="GO" id="GO:0004623">
    <property type="term" value="F:phospholipase A2 activity"/>
    <property type="evidence" value="ECO:0007669"/>
    <property type="project" value="UniProtKB-EC"/>
</dbReference>
<dbReference type="GO" id="GO:0046872">
    <property type="term" value="F:metal ion binding"/>
    <property type="evidence" value="ECO:0007669"/>
    <property type="project" value="UniProtKB-KW"/>
</dbReference>
<protein>
    <recommendedName>
        <fullName evidence="18">Phosphatidylcholine 1-acylhydrolase</fullName>
        <ecNumber evidence="6">3.1.1.32</ecNumber>
        <ecNumber evidence="7">3.1.1.4</ecNumber>
    </recommendedName>
</protein>
<comment type="caution">
    <text evidence="21">The sequence shown here is derived from an EMBL/GenBank/DDBJ whole genome shotgun (WGS) entry which is preliminary data.</text>
</comment>
<dbReference type="GO" id="GO:0008970">
    <property type="term" value="F:phospholipase A1 activity"/>
    <property type="evidence" value="ECO:0007669"/>
    <property type="project" value="UniProtKB-EC"/>
</dbReference>
<evidence type="ECO:0000256" key="10">
    <source>
        <dbReference type="ARBA" id="ARBA00022723"/>
    </source>
</evidence>
<keyword evidence="8" id="KW-1134">Transmembrane beta strand</keyword>
<evidence type="ECO:0000256" key="2">
    <source>
        <dbReference type="ARBA" id="ARBA00001604"/>
    </source>
</evidence>
<dbReference type="InterPro" id="IPR003187">
    <property type="entry name" value="PLipase_A1"/>
</dbReference>
<reference evidence="21 22" key="1">
    <citation type="submission" date="2017-10" db="EMBL/GenBank/DDBJ databases">
        <title>Genomics of the genus Arcobacter.</title>
        <authorList>
            <person name="Perez-Cataluna A."/>
            <person name="Figueras M.J."/>
        </authorList>
    </citation>
    <scope>NUCLEOTIDE SEQUENCE [LARGE SCALE GENOMIC DNA]</scope>
    <source>
        <strain evidence="21 22">DSM 24636</strain>
    </source>
</reference>
<evidence type="ECO:0000256" key="8">
    <source>
        <dbReference type="ARBA" id="ARBA00022452"/>
    </source>
</evidence>
<keyword evidence="11" id="KW-0732">Signal</keyword>
<evidence type="ECO:0000256" key="15">
    <source>
        <dbReference type="ARBA" id="ARBA00023098"/>
    </source>
</evidence>
<feature type="active site" description="Nucleophile" evidence="19">
    <location>
        <position position="198"/>
    </location>
</feature>
<dbReference type="PANTHER" id="PTHR40457:SF1">
    <property type="entry name" value="PHOSPHOLIPASE A1"/>
    <property type="match status" value="1"/>
</dbReference>
<organism evidence="21 22">
    <name type="scientific">Halarcobacter anaerophilus</name>
    <dbReference type="NCBI Taxonomy" id="877500"/>
    <lineage>
        <taxon>Bacteria</taxon>
        <taxon>Pseudomonadati</taxon>
        <taxon>Campylobacterota</taxon>
        <taxon>Epsilonproteobacteria</taxon>
        <taxon>Campylobacterales</taxon>
        <taxon>Arcobacteraceae</taxon>
        <taxon>Halarcobacter</taxon>
    </lineage>
</organism>
<comment type="catalytic activity">
    <reaction evidence="1">
        <text>a 1,2-diacyl-sn-glycero-3-phosphocholine + H2O = a 2-acyl-sn-glycero-3-phosphocholine + a fatty acid + H(+)</text>
        <dbReference type="Rhea" id="RHEA:18689"/>
        <dbReference type="ChEBI" id="CHEBI:15377"/>
        <dbReference type="ChEBI" id="CHEBI:15378"/>
        <dbReference type="ChEBI" id="CHEBI:28868"/>
        <dbReference type="ChEBI" id="CHEBI:57643"/>
        <dbReference type="ChEBI" id="CHEBI:57875"/>
        <dbReference type="EC" id="3.1.1.32"/>
    </reaction>
</comment>
<accession>A0A4Q0Y7U5</accession>
<feature type="binding site" description="in dimeric form" evidence="20">
    <location>
        <position position="241"/>
    </location>
    <ligand>
        <name>Ca(2+)</name>
        <dbReference type="ChEBI" id="CHEBI:29108"/>
        <label>1</label>
    </ligand>
</feature>
<dbReference type="RefSeq" id="WP_044418199.1">
    <property type="nucleotide sequence ID" value="NZ_CP041070.1"/>
</dbReference>
<evidence type="ECO:0000256" key="1">
    <source>
        <dbReference type="ARBA" id="ARBA00000111"/>
    </source>
</evidence>
<comment type="similarity">
    <text evidence="4">Belongs to the phospholipase A1 family.</text>
</comment>
<evidence type="ECO:0000256" key="14">
    <source>
        <dbReference type="ARBA" id="ARBA00022963"/>
    </source>
</evidence>
<dbReference type="EC" id="3.1.1.32" evidence="6"/>
<keyword evidence="13 20" id="KW-0106">Calcium</keyword>
<dbReference type="GO" id="GO:0016042">
    <property type="term" value="P:lipid catabolic process"/>
    <property type="evidence" value="ECO:0007669"/>
    <property type="project" value="UniProtKB-KW"/>
</dbReference>
<evidence type="ECO:0000256" key="17">
    <source>
        <dbReference type="ARBA" id="ARBA00023237"/>
    </source>
</evidence>
<feature type="active site" description="Proton acceptor" evidence="19">
    <location>
        <position position="196"/>
    </location>
</feature>
<evidence type="ECO:0000256" key="19">
    <source>
        <dbReference type="PIRSR" id="PIRSR603187-1"/>
    </source>
</evidence>
<comment type="catalytic activity">
    <reaction evidence="2">
        <text>a 1,2-diacyl-sn-glycero-3-phosphocholine + H2O = a 1-acyl-sn-glycero-3-phosphocholine + a fatty acid + H(+)</text>
        <dbReference type="Rhea" id="RHEA:15801"/>
        <dbReference type="ChEBI" id="CHEBI:15377"/>
        <dbReference type="ChEBI" id="CHEBI:15378"/>
        <dbReference type="ChEBI" id="CHEBI:28868"/>
        <dbReference type="ChEBI" id="CHEBI:57643"/>
        <dbReference type="ChEBI" id="CHEBI:58168"/>
        <dbReference type="EC" id="3.1.1.4"/>
    </reaction>
</comment>
<proteinExistence type="inferred from homology"/>
<keyword evidence="10 20" id="KW-0479">Metal-binding</keyword>
<evidence type="ECO:0000256" key="11">
    <source>
        <dbReference type="ARBA" id="ARBA00022729"/>
    </source>
</evidence>
<comment type="cofactor">
    <cofactor evidence="20">
        <name>Ca(2+)</name>
        <dbReference type="ChEBI" id="CHEBI:29108"/>
    </cofactor>
    <text evidence="20">Binds 1 Ca(2+) ion per monomer.</text>
</comment>
<sequence>MNAIKFPGFFLLFVSFLLANDQLEDLYKQASFYENQKEYKKAMEIYKKIAIEEKNANRIYFDEEKQIAHKIATETLDKIDDEETEKTIQQILAKSFDLYAYEENYFLPFSYDSRQRDDRKQTEAKFQFSVKKPIISNFLKMNETFYFGYSQTSLWQLYEDSSPFRETSYRPELFVELPYGKKGKTVIKGFKFGFLHESNGQPVEKSRSWNRLYLTSYFQLGNLFIAPKVWYRIPEEKNDDDNPDIEKYLGYGDLTLVLPYKSHTFKLLFRNNLRFNKDNKGFVQLDWTFPLLGSKSLFAYVQASSGYGDSLIDYDKEINRFSFGISLSR</sequence>
<name>A0A4Q0Y7U5_9BACT</name>
<evidence type="ECO:0000256" key="20">
    <source>
        <dbReference type="PIRSR" id="PIRSR603187-2"/>
    </source>
</evidence>
<evidence type="ECO:0000256" key="7">
    <source>
        <dbReference type="ARBA" id="ARBA00013278"/>
    </source>
</evidence>
<dbReference type="PRINTS" id="PR01486">
    <property type="entry name" value="PHPHLIPASEA1"/>
</dbReference>
<dbReference type="Pfam" id="PF02253">
    <property type="entry name" value="PLA1"/>
    <property type="match status" value="1"/>
</dbReference>
<evidence type="ECO:0000256" key="12">
    <source>
        <dbReference type="ARBA" id="ARBA00022801"/>
    </source>
</evidence>
<evidence type="ECO:0000256" key="13">
    <source>
        <dbReference type="ARBA" id="ARBA00022837"/>
    </source>
</evidence>
<keyword evidence="17" id="KW-0998">Cell outer membrane</keyword>
<comment type="subunit">
    <text evidence="5">Homodimer; dimerization is reversible, and the dimeric form is the active one.</text>
</comment>
<evidence type="ECO:0000256" key="16">
    <source>
        <dbReference type="ARBA" id="ARBA00023136"/>
    </source>
</evidence>
<evidence type="ECO:0000313" key="22">
    <source>
        <dbReference type="Proteomes" id="UP000290191"/>
    </source>
</evidence>
<evidence type="ECO:0000256" key="18">
    <source>
        <dbReference type="ARBA" id="ARBA00032375"/>
    </source>
</evidence>
<dbReference type="STRING" id="877500.GCA_000935065_02421"/>
<dbReference type="SUPFAM" id="SSF56931">
    <property type="entry name" value="Outer membrane phospholipase A (OMPLA)"/>
    <property type="match status" value="1"/>
</dbReference>
<evidence type="ECO:0000256" key="9">
    <source>
        <dbReference type="ARBA" id="ARBA00022692"/>
    </source>
</evidence>
<evidence type="ECO:0000256" key="4">
    <source>
        <dbReference type="ARBA" id="ARBA00010525"/>
    </source>
</evidence>
<comment type="subcellular location">
    <subcellularLocation>
        <location evidence="3">Cell outer membrane</location>
        <topology evidence="3">Multi-pass membrane protein</topology>
    </subcellularLocation>
</comment>
<feature type="binding site" description="in dimeric form" evidence="20">
    <location>
        <position position="161"/>
    </location>
    <ligand>
        <name>Ca(2+)</name>
        <dbReference type="ChEBI" id="CHEBI:29108"/>
        <label>1</label>
    </ligand>
</feature>
<evidence type="ECO:0000256" key="5">
    <source>
        <dbReference type="ARBA" id="ARBA00011702"/>
    </source>
</evidence>
<dbReference type="OrthoDB" id="188433at2"/>
<dbReference type="Gene3D" id="2.40.230.10">
    <property type="entry name" value="Phospholipase A1"/>
    <property type="match status" value="1"/>
</dbReference>
<keyword evidence="22" id="KW-1185">Reference proteome</keyword>
<dbReference type="EC" id="3.1.1.4" evidence="7"/>
<evidence type="ECO:0000256" key="6">
    <source>
        <dbReference type="ARBA" id="ARBA00013179"/>
    </source>
</evidence>
<dbReference type="InterPro" id="IPR036541">
    <property type="entry name" value="PLipase_A1_sf"/>
</dbReference>
<keyword evidence="14" id="KW-0442">Lipid degradation</keyword>
<dbReference type="Proteomes" id="UP000290191">
    <property type="component" value="Unassembled WGS sequence"/>
</dbReference>
<dbReference type="EMBL" id="PDKO01000001">
    <property type="protein sequence ID" value="RXJ64661.1"/>
    <property type="molecule type" value="Genomic_DNA"/>
</dbReference>
<evidence type="ECO:0000256" key="3">
    <source>
        <dbReference type="ARBA" id="ARBA00004571"/>
    </source>
</evidence>
<dbReference type="PANTHER" id="PTHR40457">
    <property type="entry name" value="PHOSPHOLIPASE A1"/>
    <property type="match status" value="1"/>
</dbReference>
<gene>
    <name evidence="21" type="ORF">CRV06_01500</name>
</gene>